<sequence>MREFKDFDTMEKELKEKRGVISAFDFANEAVAIAIVAIDVATGTRNKELADAFAAMKLDEAVSKLFPEEPQDEKEDKAAEEPQEEKNTEKDAKFEDLKNLLFNHAADSRESFLGTDVENSRTAEMRRSAKHEALISLISNAGLGFEYCEWLRKKYE</sequence>
<protein>
    <submittedName>
        <fullName evidence="2">Uncharacterized protein</fullName>
    </submittedName>
</protein>
<dbReference type="EMBL" id="BK015088">
    <property type="protein sequence ID" value="DAD90498.1"/>
    <property type="molecule type" value="Genomic_DNA"/>
</dbReference>
<evidence type="ECO:0000256" key="1">
    <source>
        <dbReference type="SAM" id="MobiDB-lite"/>
    </source>
</evidence>
<feature type="compositionally biased region" description="Basic and acidic residues" evidence="1">
    <location>
        <begin position="74"/>
        <end position="93"/>
    </location>
</feature>
<evidence type="ECO:0000313" key="2">
    <source>
        <dbReference type="EMBL" id="DAD90498.1"/>
    </source>
</evidence>
<proteinExistence type="predicted"/>
<reference evidence="2" key="1">
    <citation type="journal article" date="2021" name="Proc. Natl. Acad. Sci. U.S.A.">
        <title>A Catalog of Tens of Thousands of Viruses from Human Metagenomes Reveals Hidden Associations with Chronic Diseases.</title>
        <authorList>
            <person name="Tisza M.J."/>
            <person name="Buck C.B."/>
        </authorList>
    </citation>
    <scope>NUCLEOTIDE SEQUENCE</scope>
    <source>
        <strain evidence="2">CtiBE32</strain>
    </source>
</reference>
<organism evidence="2">
    <name type="scientific">Myoviridae sp. ctiBE32</name>
    <dbReference type="NCBI Taxonomy" id="2826685"/>
    <lineage>
        <taxon>Viruses</taxon>
        <taxon>Duplodnaviria</taxon>
        <taxon>Heunggongvirae</taxon>
        <taxon>Uroviricota</taxon>
        <taxon>Caudoviricetes</taxon>
    </lineage>
</organism>
<feature type="region of interest" description="Disordered" evidence="1">
    <location>
        <begin position="66"/>
        <end position="93"/>
    </location>
</feature>
<name>A0A8S5N896_9CAUD</name>
<accession>A0A8S5N896</accession>